<comment type="caution">
    <text evidence="9">The sequence shown here is derived from an EMBL/GenBank/DDBJ whole genome shotgun (WGS) entry which is preliminary data.</text>
</comment>
<keyword evidence="2 7" id="KW-0812">Transmembrane</keyword>
<dbReference type="FunFam" id="2.60.40.10:FF:000180">
    <property type="entry name" value="Fibronectin type III domain containing 3A"/>
    <property type="match status" value="1"/>
</dbReference>
<feature type="domain" description="Fibronectin type-III" evidence="8">
    <location>
        <begin position="650"/>
        <end position="743"/>
    </location>
</feature>
<dbReference type="STRING" id="137246.A0A401SSX5"/>
<dbReference type="AlphaFoldDB" id="A0A401SSX5"/>
<evidence type="ECO:0000256" key="5">
    <source>
        <dbReference type="ARBA" id="ARBA00023136"/>
    </source>
</evidence>
<dbReference type="PROSITE" id="PS50853">
    <property type="entry name" value="FN3"/>
    <property type="match status" value="9"/>
</dbReference>
<dbReference type="Gene3D" id="2.60.40.10">
    <property type="entry name" value="Immunoglobulins"/>
    <property type="match status" value="9"/>
</dbReference>
<dbReference type="FunFam" id="2.60.40.10:FF:000309">
    <property type="entry name" value="Fibronectin type III domain containing 3B"/>
    <property type="match status" value="1"/>
</dbReference>
<accession>A0A401SSX5</accession>
<feature type="domain" description="Fibronectin type-III" evidence="8">
    <location>
        <begin position="1034"/>
        <end position="1131"/>
    </location>
</feature>
<dbReference type="OrthoDB" id="443915at2759"/>
<dbReference type="InterPro" id="IPR003961">
    <property type="entry name" value="FN3_dom"/>
</dbReference>
<dbReference type="Proteomes" id="UP000287033">
    <property type="component" value="Unassembled WGS sequence"/>
</dbReference>
<evidence type="ECO:0000256" key="3">
    <source>
        <dbReference type="ARBA" id="ARBA00022737"/>
    </source>
</evidence>
<dbReference type="PANTHER" id="PTHR46957:SF3">
    <property type="entry name" value="CYTOKINE RECEPTOR"/>
    <property type="match status" value="1"/>
</dbReference>
<feature type="domain" description="Fibronectin type-III" evidence="8">
    <location>
        <begin position="847"/>
        <end position="933"/>
    </location>
</feature>
<dbReference type="PRINTS" id="PR00014">
    <property type="entry name" value="FNTYPEIII"/>
</dbReference>
<evidence type="ECO:0000313" key="10">
    <source>
        <dbReference type="Proteomes" id="UP000287033"/>
    </source>
</evidence>
<dbReference type="InterPro" id="IPR036116">
    <property type="entry name" value="FN3_sf"/>
</dbReference>
<dbReference type="InterPro" id="IPR013783">
    <property type="entry name" value="Ig-like_fold"/>
</dbReference>
<evidence type="ECO:0000256" key="4">
    <source>
        <dbReference type="ARBA" id="ARBA00022989"/>
    </source>
</evidence>
<dbReference type="EMBL" id="BEZZ01000518">
    <property type="protein sequence ID" value="GCC33463.1"/>
    <property type="molecule type" value="Genomic_DNA"/>
</dbReference>
<feature type="domain" description="Fibronectin type-III" evidence="8">
    <location>
        <begin position="454"/>
        <end position="547"/>
    </location>
</feature>
<dbReference type="CDD" id="cd00063">
    <property type="entry name" value="FN3"/>
    <property type="match status" value="9"/>
</dbReference>
<dbReference type="SMART" id="SM00060">
    <property type="entry name" value="FN3"/>
    <property type="match status" value="9"/>
</dbReference>
<dbReference type="PANTHER" id="PTHR46957">
    <property type="entry name" value="CYTOKINE RECEPTOR"/>
    <property type="match status" value="1"/>
</dbReference>
<dbReference type="FunFam" id="2.60.40.10:FF:000210">
    <property type="entry name" value="Fibronectin type III domain containing 3A"/>
    <property type="match status" value="1"/>
</dbReference>
<feature type="domain" description="Fibronectin type-III" evidence="8">
    <location>
        <begin position="253"/>
        <end position="354"/>
    </location>
</feature>
<dbReference type="InterPro" id="IPR050713">
    <property type="entry name" value="RTP_Phos/Ushers"/>
</dbReference>
<feature type="domain" description="Fibronectin type-III" evidence="8">
    <location>
        <begin position="934"/>
        <end position="1030"/>
    </location>
</feature>
<keyword evidence="4 7" id="KW-1133">Transmembrane helix</keyword>
<evidence type="ECO:0000256" key="1">
    <source>
        <dbReference type="ARBA" id="ARBA00004167"/>
    </source>
</evidence>
<dbReference type="Pfam" id="PF00041">
    <property type="entry name" value="fn3"/>
    <property type="match status" value="8"/>
</dbReference>
<evidence type="ECO:0000313" key="9">
    <source>
        <dbReference type="EMBL" id="GCC33463.1"/>
    </source>
</evidence>
<keyword evidence="10" id="KW-1185">Reference proteome</keyword>
<name>A0A401SSX5_CHIPU</name>
<keyword evidence="5 7" id="KW-0472">Membrane</keyword>
<feature type="domain" description="Fibronectin type-III" evidence="8">
    <location>
        <begin position="745"/>
        <end position="835"/>
    </location>
</feature>
<keyword evidence="3" id="KW-0677">Repeat</keyword>
<dbReference type="FunFam" id="2.60.40.10:FF:000373">
    <property type="entry name" value="fibronectin type-III domain-containing protein 3A isoform X1"/>
    <property type="match status" value="1"/>
</dbReference>
<dbReference type="FunFam" id="2.60.40.10:FF:000185">
    <property type="entry name" value="Fibronectin type III domain containing 3A"/>
    <property type="match status" value="1"/>
</dbReference>
<organism evidence="9 10">
    <name type="scientific">Chiloscyllium punctatum</name>
    <name type="common">Brownbanded bambooshark</name>
    <name type="synonym">Hemiscyllium punctatum</name>
    <dbReference type="NCBI Taxonomy" id="137246"/>
    <lineage>
        <taxon>Eukaryota</taxon>
        <taxon>Metazoa</taxon>
        <taxon>Chordata</taxon>
        <taxon>Craniata</taxon>
        <taxon>Vertebrata</taxon>
        <taxon>Chondrichthyes</taxon>
        <taxon>Elasmobranchii</taxon>
        <taxon>Galeomorphii</taxon>
        <taxon>Galeoidea</taxon>
        <taxon>Orectolobiformes</taxon>
        <taxon>Hemiscylliidae</taxon>
        <taxon>Chiloscyllium</taxon>
    </lineage>
</organism>
<dbReference type="OMA" id="NACEIAW"/>
<sequence>MNVCHNDDDRSDSLGAATFTQWGAPHDASLGEWGWIATGPAEVPMMSPNGSIPPIHVPPGYISQVIEDNTGVRRVVVTPQSPECFPPSYPSAISPTHHLPPYITHHPHLIPHSHAAYYPPVTGPGDLPPQFFQHHLPPTIYGEQEFIPLYGMSSYITREDQYSKHDRLHKKLKIDRQNRLNSPPSTIYKNHMSSCTTIYNGYGKGPCVAGVGGGGGTGIKKSERRARSSPRMNEQDIQDFDSETKRVQDMLSGMGRPQVSNVQARAALLTWAPPTGLTNGDKQTNGLPYTCNYEVASSDKGKDGKYKIIYSGEDLECSLTDLQPTTDYHIRVSTIYNSVKGSYSEPVSFTTQSCAPDTPSPPKLSHRTKSTLTIQWKAPVDNGSKITSYLLEWDEGKRNNRFRECYFGNQRHYKLTKLLPAIGYTFRLAACNDIGTSGFSQEVVCYTAGNVPQPPAAPRLVRAGVTWVTLQWNRPDGSSAEEHITYMLEMEEESSTGGFESMYTGEEVTSTVKSLTRSTQYKFRLIASNTEGSSSPSEVLVCITNPDQPGPPSTPYVIGPPLSHSLHLKWDPPEDNGGSEILKYLLEISEGSSEGSQWEVVYSGSLNETVCQQLKPGTLYRFRACCISTGGHSQCSESLSVRTQCVAPGQCQPPRLVGKPKHKEFQMQWGPPSDGNSMVTQYTLEMSQGELAPSEVYCGPDLECTVSSLLPGTTYRFRVRAANEAGYGPYSEAIDLTTATGPPVQCKSPALSCLSTTSVHVSWESPENYGADISEYRLEWGETEESMDLVYCGMETAFEINELKPATHYCCRLQATNQAGCGPYSSVITHTTPASVPDAISNLYVLEDQHLDHCLTSTSSCLAVKWTEPCSNGSEILSYSIDLGESQLTVDNVTAYIIRDLLPGTSYRIRVRAVNGIGAGPFSQTVKAKTRPLPPAPPRLECAASGPQSLKLKWGDSSVTKVLPTDVETVYILQMEERSGKFIPIYRGPSHTYKVQRLTESTCYSFRIQAVTEAGEGPFSTVHVFNTTKLVPPALKAPRVTQLEGTACEVTWEGVPPMRGDPMSYILQVTLGRELDYKQVYKGEDTTFQISGLQTNTDYRFRVCACRRCQDMSQELTGPFSPSAIFTLRRKESPPPSELRTAELAKMRSVMPSDEQFAALILVGFASLSIFIAFVLQYFIMK</sequence>
<evidence type="ECO:0000256" key="6">
    <source>
        <dbReference type="ARBA" id="ARBA00038207"/>
    </source>
</evidence>
<dbReference type="SUPFAM" id="SSF49265">
    <property type="entry name" value="Fibronectin type III"/>
    <property type="match status" value="6"/>
</dbReference>
<proteinExistence type="inferred from homology"/>
<gene>
    <name evidence="9" type="ORF">chiPu_0011932</name>
</gene>
<feature type="transmembrane region" description="Helical" evidence="7">
    <location>
        <begin position="1157"/>
        <end position="1180"/>
    </location>
</feature>
<evidence type="ECO:0000259" key="8">
    <source>
        <dbReference type="PROSITE" id="PS50853"/>
    </source>
</evidence>
<feature type="domain" description="Fibronectin type-III" evidence="8">
    <location>
        <begin position="551"/>
        <end position="646"/>
    </location>
</feature>
<reference evidence="9 10" key="1">
    <citation type="journal article" date="2018" name="Nat. Ecol. Evol.">
        <title>Shark genomes provide insights into elasmobranch evolution and the origin of vertebrates.</title>
        <authorList>
            <person name="Hara Y"/>
            <person name="Yamaguchi K"/>
            <person name="Onimaru K"/>
            <person name="Kadota M"/>
            <person name="Koyanagi M"/>
            <person name="Keeley SD"/>
            <person name="Tatsumi K"/>
            <person name="Tanaka K"/>
            <person name="Motone F"/>
            <person name="Kageyama Y"/>
            <person name="Nozu R"/>
            <person name="Adachi N"/>
            <person name="Nishimura O"/>
            <person name="Nakagawa R"/>
            <person name="Tanegashima C"/>
            <person name="Kiyatake I"/>
            <person name="Matsumoto R"/>
            <person name="Murakumo K"/>
            <person name="Nishida K"/>
            <person name="Terakita A"/>
            <person name="Kuratani S"/>
            <person name="Sato K"/>
            <person name="Hyodo S Kuraku.S."/>
        </authorList>
    </citation>
    <scope>NUCLEOTIDE SEQUENCE [LARGE SCALE GENOMIC DNA]</scope>
</reference>
<evidence type="ECO:0000256" key="7">
    <source>
        <dbReference type="SAM" id="Phobius"/>
    </source>
</evidence>
<evidence type="ECO:0000256" key="2">
    <source>
        <dbReference type="ARBA" id="ARBA00022692"/>
    </source>
</evidence>
<protein>
    <recommendedName>
        <fullName evidence="8">Fibronectin type-III domain-containing protein</fullName>
    </recommendedName>
</protein>
<dbReference type="GO" id="GO:0016020">
    <property type="term" value="C:membrane"/>
    <property type="evidence" value="ECO:0007669"/>
    <property type="project" value="UniProtKB-SubCell"/>
</dbReference>
<comment type="similarity">
    <text evidence="6">Belongs to the FNDC3 family.</text>
</comment>
<comment type="subcellular location">
    <subcellularLocation>
        <location evidence="1">Membrane</location>
        <topology evidence="1">Single-pass membrane protein</topology>
    </subcellularLocation>
</comment>
<feature type="domain" description="Fibronectin type-III" evidence="8">
    <location>
        <begin position="358"/>
        <end position="450"/>
    </location>
</feature>